<dbReference type="InterPro" id="IPR000983">
    <property type="entry name" value="Bac_GSPG_pilin"/>
</dbReference>
<gene>
    <name evidence="3" type="ORF">PQO03_01110</name>
</gene>
<organism evidence="3 4">
    <name type="scientific">Lentisphaera profundi</name>
    <dbReference type="NCBI Taxonomy" id="1658616"/>
    <lineage>
        <taxon>Bacteria</taxon>
        <taxon>Pseudomonadati</taxon>
        <taxon>Lentisphaerota</taxon>
        <taxon>Lentisphaeria</taxon>
        <taxon>Lentisphaerales</taxon>
        <taxon>Lentisphaeraceae</taxon>
        <taxon>Lentisphaera</taxon>
    </lineage>
</organism>
<keyword evidence="2" id="KW-0812">Transmembrane</keyword>
<feature type="transmembrane region" description="Helical" evidence="2">
    <location>
        <begin position="21"/>
        <end position="44"/>
    </location>
</feature>
<evidence type="ECO:0000313" key="3">
    <source>
        <dbReference type="EMBL" id="WDE96565.1"/>
    </source>
</evidence>
<keyword evidence="2" id="KW-0472">Membrane</keyword>
<dbReference type="InterPro" id="IPR012902">
    <property type="entry name" value="N_methyl_site"/>
</dbReference>
<dbReference type="SUPFAM" id="SSF54523">
    <property type="entry name" value="Pili subunits"/>
    <property type="match status" value="1"/>
</dbReference>
<evidence type="ECO:0000313" key="4">
    <source>
        <dbReference type="Proteomes" id="UP001214250"/>
    </source>
</evidence>
<name>A0ABY7VTK9_9BACT</name>
<proteinExistence type="predicted"/>
<dbReference type="PANTHER" id="PTHR30093:SF2">
    <property type="entry name" value="TYPE II SECRETION SYSTEM PROTEIN H"/>
    <property type="match status" value="1"/>
</dbReference>
<evidence type="ECO:0000256" key="2">
    <source>
        <dbReference type="SAM" id="Phobius"/>
    </source>
</evidence>
<reference evidence="3 4" key="1">
    <citation type="submission" date="2023-02" db="EMBL/GenBank/DDBJ databases">
        <title>Genome sequence of Lentisphaera profundi SAORIC-696.</title>
        <authorList>
            <person name="Kim e."/>
            <person name="Cho J.-C."/>
            <person name="Choi A."/>
            <person name="Kang I."/>
        </authorList>
    </citation>
    <scope>NUCLEOTIDE SEQUENCE [LARGE SCALE GENOMIC DNA]</scope>
    <source>
        <strain evidence="3 4">SAORIC-696</strain>
    </source>
</reference>
<dbReference type="PRINTS" id="PR00813">
    <property type="entry name" value="BCTERIALGSPG"/>
</dbReference>
<keyword evidence="2" id="KW-1133">Transmembrane helix</keyword>
<dbReference type="Gene3D" id="3.30.700.10">
    <property type="entry name" value="Glycoprotein, Type 4 Pilin"/>
    <property type="match status" value="1"/>
</dbReference>
<dbReference type="InterPro" id="IPR045584">
    <property type="entry name" value="Pilin-like"/>
</dbReference>
<sequence>MKRINKERKRSLSRSRASKFTLIELLVVIAIIGILASLLLPVLAKSRKTSRIAVCLSNQKQIGFAVAMYAGDNDSRVPKSGDTNAGQNITWDDRLGVGYDGRDLSHNEITGVLPPKSALYICPVDDVVRRNTNRKIRSYAMNQSNGSGTNSDSRYLGMVSNSYGKKITEVNKTATTVLMFDYPDTLHNLGAMNRGIRSSEHMAAAEGNGSVFWTHYYGKANFLMVDGSAKGMSLMQTFLGIRSPFESSDESDTMWDSFR</sequence>
<protein>
    <submittedName>
        <fullName evidence="3">Type II secretion system protein</fullName>
    </submittedName>
</protein>
<keyword evidence="1" id="KW-0488">Methylation</keyword>
<dbReference type="PANTHER" id="PTHR30093">
    <property type="entry name" value="GENERAL SECRETION PATHWAY PROTEIN G"/>
    <property type="match status" value="1"/>
</dbReference>
<dbReference type="NCBIfam" id="TIGR02532">
    <property type="entry name" value="IV_pilin_GFxxxE"/>
    <property type="match status" value="1"/>
</dbReference>
<accession>A0ABY7VTK9</accession>
<dbReference type="Proteomes" id="UP001214250">
    <property type="component" value="Chromosome 1"/>
</dbReference>
<dbReference type="RefSeq" id="WP_274150630.1">
    <property type="nucleotide sequence ID" value="NZ_CP117811.1"/>
</dbReference>
<evidence type="ECO:0000256" key="1">
    <source>
        <dbReference type="ARBA" id="ARBA00022481"/>
    </source>
</evidence>
<keyword evidence="4" id="KW-1185">Reference proteome</keyword>
<dbReference type="EMBL" id="CP117811">
    <property type="protein sequence ID" value="WDE96565.1"/>
    <property type="molecule type" value="Genomic_DNA"/>
</dbReference>